<dbReference type="Proteomes" id="UP000198916">
    <property type="component" value="Unassembled WGS sequence"/>
</dbReference>
<dbReference type="SMART" id="SM00028">
    <property type="entry name" value="TPR"/>
    <property type="match status" value="5"/>
</dbReference>
<organism evidence="4 5">
    <name type="scientific">Parapedobacter koreensis</name>
    <dbReference type="NCBI Taxonomy" id="332977"/>
    <lineage>
        <taxon>Bacteria</taxon>
        <taxon>Pseudomonadati</taxon>
        <taxon>Bacteroidota</taxon>
        <taxon>Sphingobacteriia</taxon>
        <taxon>Sphingobacteriales</taxon>
        <taxon>Sphingobacteriaceae</taxon>
        <taxon>Parapedobacter</taxon>
    </lineage>
</organism>
<protein>
    <submittedName>
        <fullName evidence="4">Tfp pilus assembly protein PilF</fullName>
    </submittedName>
</protein>
<evidence type="ECO:0000313" key="4">
    <source>
        <dbReference type="EMBL" id="SEL13055.1"/>
    </source>
</evidence>
<feature type="repeat" description="TPR" evidence="3">
    <location>
        <begin position="93"/>
        <end position="126"/>
    </location>
</feature>
<keyword evidence="1" id="KW-0677">Repeat</keyword>
<feature type="repeat" description="TPR" evidence="3">
    <location>
        <begin position="127"/>
        <end position="160"/>
    </location>
</feature>
<dbReference type="SUPFAM" id="SSF48452">
    <property type="entry name" value="TPR-like"/>
    <property type="match status" value="1"/>
</dbReference>
<dbReference type="InterPro" id="IPR019734">
    <property type="entry name" value="TPR_rpt"/>
</dbReference>
<gene>
    <name evidence="4" type="ORF">SAMN05421740_103594</name>
</gene>
<sequence>MKDITYVTIGLCTWLSAVVGIAQSQELDNGRLVELYQNQQYHEAAEYLRSFYPDTIAEPTILSRLGYSYRMAGDYGKATLYYMRLYDQDSSNVSTLLNLAAINIQRGQYPAAINYYQRIVAIDSNRADVYDALSGLMRRRGDLEIAYGYLKRANHIQPTNSDIAYDFARLCMDLERYTEADTVLQLALAADPQHGMLLLGKLQVADKLKQYPEMVALGERLVELADESQQVLALLAKGYFHTDDFIKCEQTYERLLELHGRMGEIDYYYLAMAYKATKQYEEALESMDKVLELAISPNTAFYYGRKADLHDLANQPSASASNYLRSFQFEVIPMHYYSLAVLYDRKLSDTRNALRYYRLYLKQNPPREESRYVDYVTQRIEELVQKNTR</sequence>
<keyword evidence="5" id="KW-1185">Reference proteome</keyword>
<accession>A0A1H7MQT7</accession>
<dbReference type="STRING" id="332977.SAMN05421740_103594"/>
<dbReference type="InterPro" id="IPR051012">
    <property type="entry name" value="CellSynth/LPSAsmb/PSIAsmb"/>
</dbReference>
<dbReference type="Pfam" id="PF12895">
    <property type="entry name" value="ANAPC3"/>
    <property type="match status" value="1"/>
</dbReference>
<dbReference type="RefSeq" id="WP_090605187.1">
    <property type="nucleotide sequence ID" value="NZ_FNZR01000003.1"/>
</dbReference>
<dbReference type="AlphaFoldDB" id="A0A1H7MQT7"/>
<dbReference type="OrthoDB" id="1221582at2"/>
<name>A0A1H7MQT7_9SPHI</name>
<dbReference type="Gene3D" id="1.25.40.10">
    <property type="entry name" value="Tetratricopeptide repeat domain"/>
    <property type="match status" value="2"/>
</dbReference>
<proteinExistence type="predicted"/>
<dbReference type="InterPro" id="IPR013105">
    <property type="entry name" value="TPR_2"/>
</dbReference>
<evidence type="ECO:0000256" key="2">
    <source>
        <dbReference type="ARBA" id="ARBA00022803"/>
    </source>
</evidence>
<evidence type="ECO:0000256" key="1">
    <source>
        <dbReference type="ARBA" id="ARBA00022737"/>
    </source>
</evidence>
<dbReference type="PANTHER" id="PTHR45586:SF1">
    <property type="entry name" value="LIPOPOLYSACCHARIDE ASSEMBLY PROTEIN B"/>
    <property type="match status" value="1"/>
</dbReference>
<dbReference type="Pfam" id="PF07719">
    <property type="entry name" value="TPR_2"/>
    <property type="match status" value="1"/>
</dbReference>
<reference evidence="5" key="1">
    <citation type="submission" date="2016-10" db="EMBL/GenBank/DDBJ databases">
        <authorList>
            <person name="Varghese N."/>
            <person name="Submissions S."/>
        </authorList>
    </citation>
    <scope>NUCLEOTIDE SEQUENCE [LARGE SCALE GENOMIC DNA]</scope>
    <source>
        <strain evidence="5">Jip14</strain>
    </source>
</reference>
<dbReference type="PANTHER" id="PTHR45586">
    <property type="entry name" value="TPR REPEAT-CONTAINING PROTEIN PA4667"/>
    <property type="match status" value="1"/>
</dbReference>
<feature type="repeat" description="TPR" evidence="3">
    <location>
        <begin position="264"/>
        <end position="297"/>
    </location>
</feature>
<keyword evidence="2 3" id="KW-0802">TPR repeat</keyword>
<evidence type="ECO:0000256" key="3">
    <source>
        <dbReference type="PROSITE-ProRule" id="PRU00339"/>
    </source>
</evidence>
<feature type="repeat" description="TPR" evidence="3">
    <location>
        <begin position="59"/>
        <end position="92"/>
    </location>
</feature>
<dbReference type="InterPro" id="IPR011990">
    <property type="entry name" value="TPR-like_helical_dom_sf"/>
</dbReference>
<dbReference type="EMBL" id="FNZR01000003">
    <property type="protein sequence ID" value="SEL13055.1"/>
    <property type="molecule type" value="Genomic_DNA"/>
</dbReference>
<evidence type="ECO:0000313" key="5">
    <source>
        <dbReference type="Proteomes" id="UP000198916"/>
    </source>
</evidence>
<dbReference type="PROSITE" id="PS50005">
    <property type="entry name" value="TPR"/>
    <property type="match status" value="4"/>
</dbReference>